<dbReference type="InterPro" id="IPR009506">
    <property type="entry name" value="YjiS-like"/>
</dbReference>
<proteinExistence type="predicted"/>
<dbReference type="Pfam" id="PF06568">
    <property type="entry name" value="YjiS-like"/>
    <property type="match status" value="1"/>
</dbReference>
<protein>
    <recommendedName>
        <fullName evidence="1">YjiS-like domain-containing protein</fullName>
    </recommendedName>
</protein>
<accession>A0A1H8JS08</accession>
<dbReference type="Proteomes" id="UP000198761">
    <property type="component" value="Unassembled WGS sequence"/>
</dbReference>
<gene>
    <name evidence="2" type="ORF">SAMN04488103_10888</name>
</gene>
<sequence length="71" mass="7531">MAYLSSQRETGFSLSGIASNVVAGVKAAIARRAIYNRTLAELNGLSDRDLADLGIHRVQIAEVASQAAYHA</sequence>
<dbReference type="EMBL" id="FOCE01000008">
    <property type="protein sequence ID" value="SEN83534.1"/>
    <property type="molecule type" value="Genomic_DNA"/>
</dbReference>
<reference evidence="2 3" key="1">
    <citation type="submission" date="2016-10" db="EMBL/GenBank/DDBJ databases">
        <authorList>
            <person name="de Groot N.N."/>
        </authorList>
    </citation>
    <scope>NUCLEOTIDE SEQUENCE [LARGE SCALE GENOMIC DNA]</scope>
    <source>
        <strain evidence="2 3">DSM 3857</strain>
    </source>
</reference>
<dbReference type="AlphaFoldDB" id="A0A1H8JS08"/>
<evidence type="ECO:0000259" key="1">
    <source>
        <dbReference type="Pfam" id="PF06568"/>
    </source>
</evidence>
<evidence type="ECO:0000313" key="2">
    <source>
        <dbReference type="EMBL" id="SEN83534.1"/>
    </source>
</evidence>
<name>A0A1H8JS08_9RHOB</name>
<dbReference type="STRING" id="933059.SAMN04488103_10888"/>
<organism evidence="2 3">
    <name type="scientific">Gemmobacter aquatilis</name>
    <dbReference type="NCBI Taxonomy" id="933059"/>
    <lineage>
        <taxon>Bacteria</taxon>
        <taxon>Pseudomonadati</taxon>
        <taxon>Pseudomonadota</taxon>
        <taxon>Alphaproteobacteria</taxon>
        <taxon>Rhodobacterales</taxon>
        <taxon>Paracoccaceae</taxon>
        <taxon>Gemmobacter</taxon>
    </lineage>
</organism>
<dbReference type="RefSeq" id="WP_175482117.1">
    <property type="nucleotide sequence ID" value="NZ_FOCE01000008.1"/>
</dbReference>
<evidence type="ECO:0000313" key="3">
    <source>
        <dbReference type="Proteomes" id="UP000198761"/>
    </source>
</evidence>
<keyword evidence="3" id="KW-1185">Reference proteome</keyword>
<feature type="domain" description="YjiS-like" evidence="1">
    <location>
        <begin position="27"/>
        <end position="60"/>
    </location>
</feature>